<proteinExistence type="predicted"/>
<sequence>MHTTVKNSDGTFTIDGKFTTPIILDEIGEEFIYHIDKVEDLIRFTRFSDEISGLNNTRTVNRYWRLAYDECNWSDWYPLPLFESNDPNAEVDEDSLDGYRAGIFPMYNVTEEEIKQMFDDFPDLSSEVDYQLEIKWVRTGSNLDGLLAIHSFLMEGLWERNVLSNPVATLTEDNARSPIYIRPEDTFKVFRLDDVEILASGETPDRRIRIEYRISQDNWRTSTPWEELTTANISTAMAKHKISPIRFFWIEYAVYRDGTDFTNNVKLHDINLVGDFQNVSEDYTKTNLMGIRECCKGGNSTNLGYYEGSGIPGFTKPDDNVVPTNGSNNDEDCLPPNLANPMGTQEMANLWDPYNLNKATELYNSLSNSTNEMFGWEVSYFLTDADRKGTDHIFNEHQLKNIVDENTIKITVDQNQFPDNQITFNQFDLSLFETFEVHITKDVFKRAFGVDQRPTKDDFMHFCELNNMYQIEHAQPYRDFNNAAVYYKVILKKFNQKASVQPANETIANRIEQLTKNTTLDELFGLEIQAEKAKVANKDQHSTLTDDKVRHEFDAEVVRELIANASIVINKYHYDLSPISSNDVAVRYSKVDSYVRESDNRAYSAWFKIPEYVVNERHNFIQNHDGNKGYKVDLFNGGFHTTFNNSVYTMPVDIKDDTWYCYIVNIDQRQRKIEQYLYKRDVDNESEASRLKTSKLKLVKTHTADFTIGEFEFDDNQDIIITGSPMKITNIRIYNDVVDEGSHTKILNQNILRDADYVILADNSNRKVTLPNYPYN</sequence>
<dbReference type="InterPro" id="IPR013320">
    <property type="entry name" value="ConA-like_dom_sf"/>
</dbReference>
<name>A0A8D9CCG0_9VIRU</name>
<gene>
    <name evidence="1" type="primary">88</name>
    <name evidence="1" type="ORF">SLAVMIC_00097</name>
</gene>
<dbReference type="SUPFAM" id="SSF49899">
    <property type="entry name" value="Concanavalin A-like lectins/glucanases"/>
    <property type="match status" value="1"/>
</dbReference>
<dbReference type="EMBL" id="OU342829">
    <property type="protein sequence ID" value="CAG7579795.1"/>
    <property type="molecule type" value="Genomic_DNA"/>
</dbReference>
<accession>A0A8D9CCG0</accession>
<evidence type="ECO:0000313" key="1">
    <source>
        <dbReference type="EMBL" id="CAG7579795.1"/>
    </source>
</evidence>
<organism evidence="1">
    <name type="scientific">uncultured marine phage</name>
    <dbReference type="NCBI Taxonomy" id="707152"/>
    <lineage>
        <taxon>Viruses</taxon>
        <taxon>environmental samples</taxon>
    </lineage>
</organism>
<reference evidence="1" key="1">
    <citation type="submission" date="2021-06" db="EMBL/GenBank/DDBJ databases">
        <authorList>
            <person name="Gannon L."/>
            <person name="Redgwell R T."/>
            <person name="Michniewski S."/>
            <person name="Harrison D C."/>
            <person name="Millard A."/>
        </authorList>
    </citation>
    <scope>NUCLEOTIDE SEQUENCE</scope>
</reference>
<protein>
    <submittedName>
        <fullName evidence="1">Gp88</fullName>
    </submittedName>
</protein>